<feature type="region of interest" description="Disordered" evidence="1">
    <location>
        <begin position="243"/>
        <end position="262"/>
    </location>
</feature>
<proteinExistence type="predicted"/>
<evidence type="ECO:0000313" key="2">
    <source>
        <dbReference type="EMBL" id="QEK10928.1"/>
    </source>
</evidence>
<evidence type="ECO:0000256" key="1">
    <source>
        <dbReference type="SAM" id="MobiDB-lite"/>
    </source>
</evidence>
<name>A0A5C0SBQ0_CRATE</name>
<evidence type="ECO:0000313" key="3">
    <source>
        <dbReference type="Proteomes" id="UP000324646"/>
    </source>
</evidence>
<keyword evidence="3" id="KW-1185">Reference proteome</keyword>
<sequence length="279" mass="32150">MDIVCAKGTKAFLHDYKVSVLPNSSMIRCEVNNMNISVKMISDKEVKVFGDYDIDISYLMNSRYASSSKKFFMTEKKSFLEIINLEEIEEYPIDTKNLELRYSFVSEPKCNIKTAAQNGFHVQVLGEILIELVMDDYKDSSESIKESPKQEVDAVNTSFYMKEDDHFINTKGSSQGKKQKPISNVKRNKSKFQKAETLEPIKSWLFQIKENLPVTEILNMDIDTLQNKQDTVEAVSVDDVADKKTFDEQPKQEEKEVDKKKITSHEVKIKSNLPKQLFI</sequence>
<dbReference type="EMBL" id="CP042243">
    <property type="protein sequence ID" value="QEK10928.1"/>
    <property type="molecule type" value="Genomic_DNA"/>
</dbReference>
<dbReference type="RefSeq" id="WP_148808002.1">
    <property type="nucleotide sequence ID" value="NZ_CP042243.1"/>
</dbReference>
<dbReference type="KEGG" id="crs:FQB35_00260"/>
<gene>
    <name evidence="2" type="ORF">FQB35_00260</name>
</gene>
<accession>A0A5C0SBQ0</accession>
<dbReference type="Proteomes" id="UP000324646">
    <property type="component" value="Chromosome"/>
</dbReference>
<dbReference type="AlphaFoldDB" id="A0A5C0SBQ0"/>
<organism evidence="2 3">
    <name type="scientific">Crassaminicella thermophila</name>
    <dbReference type="NCBI Taxonomy" id="2599308"/>
    <lineage>
        <taxon>Bacteria</taxon>
        <taxon>Bacillati</taxon>
        <taxon>Bacillota</taxon>
        <taxon>Clostridia</taxon>
        <taxon>Eubacteriales</taxon>
        <taxon>Clostridiaceae</taxon>
        <taxon>Crassaminicella</taxon>
    </lineage>
</organism>
<reference evidence="2 3" key="1">
    <citation type="submission" date="2019-07" db="EMBL/GenBank/DDBJ databases">
        <title>Complete genome of Crassaminicella thermophila SY095.</title>
        <authorList>
            <person name="Li X."/>
        </authorList>
    </citation>
    <scope>NUCLEOTIDE SEQUENCE [LARGE SCALE GENOMIC DNA]</scope>
    <source>
        <strain evidence="2 3">SY095</strain>
    </source>
</reference>
<protein>
    <submittedName>
        <fullName evidence="2">Uncharacterized protein</fullName>
    </submittedName>
</protein>
<feature type="region of interest" description="Disordered" evidence="1">
    <location>
        <begin position="169"/>
        <end position="191"/>
    </location>
</feature>